<evidence type="ECO:0000256" key="5">
    <source>
        <dbReference type="ARBA" id="ARBA00050607"/>
    </source>
</evidence>
<comment type="catalytic activity">
    <reaction evidence="5 15">
        <text>L-phenylalanyl-tRNA(Phe) + an N-terminal L-alpha-aminoacyl-[protein] = an N-terminal L-phenylalanyl-L-alpha-aminoacyl-[protein] + tRNA(Phe)</text>
        <dbReference type="Rhea" id="RHEA:43632"/>
        <dbReference type="Rhea" id="RHEA-COMP:9668"/>
        <dbReference type="Rhea" id="RHEA-COMP:9699"/>
        <dbReference type="Rhea" id="RHEA-COMP:10636"/>
        <dbReference type="Rhea" id="RHEA-COMP:10637"/>
        <dbReference type="ChEBI" id="CHEBI:78442"/>
        <dbReference type="ChEBI" id="CHEBI:78531"/>
        <dbReference type="ChEBI" id="CHEBI:78597"/>
        <dbReference type="ChEBI" id="CHEBI:83561"/>
        <dbReference type="EC" id="2.3.2.6"/>
    </reaction>
</comment>
<keyword evidence="2 15" id="KW-0963">Cytoplasm</keyword>
<comment type="function">
    <text evidence="8 15">Functions in the N-end rule pathway of protein degradation where it conjugates Leu, Phe and, less efficiently, Met from aminoacyl-tRNAs to the N-termini of proteins containing an N-terminal arginine or lysine.</text>
</comment>
<dbReference type="RefSeq" id="WP_067034580.1">
    <property type="nucleotide sequence ID" value="NZ_FLRA01000011.1"/>
</dbReference>
<dbReference type="InterPro" id="IPR016181">
    <property type="entry name" value="Acyl_CoA_acyltransferase"/>
</dbReference>
<dbReference type="Proteomes" id="UP000092871">
    <property type="component" value="Unassembled WGS sequence"/>
</dbReference>
<evidence type="ECO:0000256" key="8">
    <source>
        <dbReference type="ARBA" id="ARBA00054043"/>
    </source>
</evidence>
<dbReference type="GO" id="GO:0005737">
    <property type="term" value="C:cytoplasm"/>
    <property type="evidence" value="ECO:0007669"/>
    <property type="project" value="UniProtKB-SubCell"/>
</dbReference>
<dbReference type="Gene3D" id="3.40.630.70">
    <property type="entry name" value="Leucyl/phenylalanyl-tRNA-protein transferase, C-terminal domain"/>
    <property type="match status" value="1"/>
</dbReference>
<dbReference type="AlphaFoldDB" id="A0A1C3JR40"/>
<evidence type="ECO:0000313" key="17">
    <source>
        <dbReference type="EMBL" id="SBT19701.1"/>
    </source>
</evidence>
<dbReference type="SUPFAM" id="SSF55729">
    <property type="entry name" value="Acyl-CoA N-acyltransferases (Nat)"/>
    <property type="match status" value="1"/>
</dbReference>
<keyword evidence="4 15" id="KW-0012">Acyltransferase</keyword>
<evidence type="ECO:0000256" key="13">
    <source>
        <dbReference type="ARBA" id="ARBA00077165"/>
    </source>
</evidence>
<name>A0A1C3JR40_9GAMM</name>
<dbReference type="GO" id="GO:0030163">
    <property type="term" value="P:protein catabolic process"/>
    <property type="evidence" value="ECO:0007669"/>
    <property type="project" value="UniProtKB-UniRule"/>
</dbReference>
<dbReference type="PANTHER" id="PTHR30098">
    <property type="entry name" value="LEUCYL/PHENYLALANYL-TRNA--PROTEIN TRANSFERASE"/>
    <property type="match status" value="1"/>
</dbReference>
<evidence type="ECO:0000256" key="1">
    <source>
        <dbReference type="ARBA" id="ARBA00004496"/>
    </source>
</evidence>
<dbReference type="Proteomes" id="UP000092840">
    <property type="component" value="Unassembled WGS sequence"/>
</dbReference>
<evidence type="ECO:0000256" key="3">
    <source>
        <dbReference type="ARBA" id="ARBA00022679"/>
    </source>
</evidence>
<evidence type="ECO:0000256" key="4">
    <source>
        <dbReference type="ARBA" id="ARBA00023315"/>
    </source>
</evidence>
<dbReference type="Pfam" id="PF03588">
    <property type="entry name" value="Leu_Phe_trans"/>
    <property type="match status" value="1"/>
</dbReference>
<dbReference type="PANTHER" id="PTHR30098:SF2">
    <property type="entry name" value="LEUCYL_PHENYLALANYL-TRNA--PROTEIN TRANSFERASE"/>
    <property type="match status" value="1"/>
</dbReference>
<proteinExistence type="inferred from homology"/>
<reference evidence="17 18" key="2">
    <citation type="submission" date="2016-06" db="EMBL/GenBank/DDBJ databases">
        <authorList>
            <person name="Rodrigo-Torres L."/>
            <person name="Arahal D.R."/>
        </authorList>
    </citation>
    <scope>NUCLEOTIDE SEQUENCE [LARGE SCALE GENOMIC DNA]</scope>
    <source>
        <strain evidence="17 18">CECT 5116</strain>
    </source>
</reference>
<dbReference type="OrthoDB" id="9790282at2"/>
<organism evidence="16 19">
    <name type="scientific">Marinomonas gallaica</name>
    <dbReference type="NCBI Taxonomy" id="1806667"/>
    <lineage>
        <taxon>Bacteria</taxon>
        <taxon>Pseudomonadati</taxon>
        <taxon>Pseudomonadota</taxon>
        <taxon>Gammaproteobacteria</taxon>
        <taxon>Oceanospirillales</taxon>
        <taxon>Oceanospirillaceae</taxon>
        <taxon>Marinomonas</taxon>
    </lineage>
</organism>
<evidence type="ECO:0000256" key="14">
    <source>
        <dbReference type="ARBA" id="ARBA00083640"/>
    </source>
</evidence>
<evidence type="ECO:0000256" key="12">
    <source>
        <dbReference type="ARBA" id="ARBA00077136"/>
    </source>
</evidence>
<comment type="similarity">
    <text evidence="9 15">Belongs to the L/F-transferase family.</text>
</comment>
<evidence type="ECO:0000256" key="6">
    <source>
        <dbReference type="ARBA" id="ARBA00050652"/>
    </source>
</evidence>
<accession>A0A1C3JR40</accession>
<dbReference type="EC" id="2.3.2.6" evidence="10 15"/>
<keyword evidence="3 15" id="KW-0808">Transferase</keyword>
<dbReference type="InterPro" id="IPR042203">
    <property type="entry name" value="Leu/Phe-tRNA_Trfase_C"/>
</dbReference>
<evidence type="ECO:0000313" key="19">
    <source>
        <dbReference type="Proteomes" id="UP000092871"/>
    </source>
</evidence>
<keyword evidence="18" id="KW-1185">Reference proteome</keyword>
<dbReference type="HAMAP" id="MF_00688">
    <property type="entry name" value="Leu_Phe_trans"/>
    <property type="match status" value="1"/>
</dbReference>
<evidence type="ECO:0000256" key="2">
    <source>
        <dbReference type="ARBA" id="ARBA00022490"/>
    </source>
</evidence>
<dbReference type="EMBL" id="FLRA01000011">
    <property type="protein sequence ID" value="SBT17509.1"/>
    <property type="molecule type" value="Genomic_DNA"/>
</dbReference>
<dbReference type="FunFam" id="3.30.70.3550:FF:000001">
    <property type="entry name" value="Leucyl/phenylalanyl-tRNA--protein transferase"/>
    <property type="match status" value="1"/>
</dbReference>
<protein>
    <recommendedName>
        <fullName evidence="11 15">Leucyl/phenylalanyl-tRNA--protein transferase</fullName>
        <ecNumber evidence="10 15">2.3.2.6</ecNumber>
    </recommendedName>
    <alternativeName>
        <fullName evidence="12 15">L/F-transferase</fullName>
    </alternativeName>
    <alternativeName>
        <fullName evidence="13 15">Leucyltransferase</fullName>
    </alternativeName>
    <alternativeName>
        <fullName evidence="14 15">Phenyalanyltransferase</fullName>
    </alternativeName>
</protein>
<comment type="catalytic activity">
    <reaction evidence="7 15">
        <text>N-terminal L-lysyl-[protein] + L-leucyl-tRNA(Leu) = N-terminal L-leucyl-L-lysyl-[protein] + tRNA(Leu) + H(+)</text>
        <dbReference type="Rhea" id="RHEA:12340"/>
        <dbReference type="Rhea" id="RHEA-COMP:9613"/>
        <dbReference type="Rhea" id="RHEA-COMP:9622"/>
        <dbReference type="Rhea" id="RHEA-COMP:12670"/>
        <dbReference type="Rhea" id="RHEA-COMP:12671"/>
        <dbReference type="ChEBI" id="CHEBI:15378"/>
        <dbReference type="ChEBI" id="CHEBI:65249"/>
        <dbReference type="ChEBI" id="CHEBI:78442"/>
        <dbReference type="ChEBI" id="CHEBI:78494"/>
        <dbReference type="ChEBI" id="CHEBI:133043"/>
        <dbReference type="EC" id="2.3.2.6"/>
    </reaction>
</comment>
<dbReference type="GO" id="GO:0008914">
    <property type="term" value="F:leucyl-tRNA--protein transferase activity"/>
    <property type="evidence" value="ECO:0007669"/>
    <property type="project" value="UniProtKB-UniRule"/>
</dbReference>
<comment type="subcellular location">
    <subcellularLocation>
        <location evidence="1 15">Cytoplasm</location>
    </subcellularLocation>
</comment>
<sequence length="255" mass="28889">MRDSTEKSSENTKELVLLTESIYDTPDPFKSLDDPEGLSAVGGDLKPERLVHLYRHGFFPWYSDPDPILWWHPHERCTLTPSDFHTSKSLQKSLRNKNWSWKVNSDFRQSVDICRQLRANNEGTWISEDIIDAYSKLNKQGFAFSVESFLDGELAGGFYGVAMGSMFFGESMYSLKNNGSKVALWQFCQLAHDLGIQMIDCQVYSEHLTSLGAKMLNKEDFVRALQQLIPSPCPNSQLAALAKHKAPLPITNFMG</sequence>
<dbReference type="NCBIfam" id="TIGR00667">
    <property type="entry name" value="aat"/>
    <property type="match status" value="1"/>
</dbReference>
<gene>
    <name evidence="15 16" type="primary">aat</name>
    <name evidence="16" type="ORF">MGA5115_01623</name>
    <name evidence="17" type="ORF">MGA5116_00277</name>
</gene>
<dbReference type="EMBL" id="FLRB01000002">
    <property type="protein sequence ID" value="SBT19701.1"/>
    <property type="molecule type" value="Genomic_DNA"/>
</dbReference>
<evidence type="ECO:0000256" key="7">
    <source>
        <dbReference type="ARBA" id="ARBA00051538"/>
    </source>
</evidence>
<evidence type="ECO:0000313" key="18">
    <source>
        <dbReference type="Proteomes" id="UP000092840"/>
    </source>
</evidence>
<evidence type="ECO:0000256" key="15">
    <source>
        <dbReference type="HAMAP-Rule" id="MF_00688"/>
    </source>
</evidence>
<evidence type="ECO:0000256" key="10">
    <source>
        <dbReference type="ARBA" id="ARBA00066767"/>
    </source>
</evidence>
<evidence type="ECO:0000256" key="11">
    <source>
        <dbReference type="ARBA" id="ARBA00074372"/>
    </source>
</evidence>
<dbReference type="Gene3D" id="3.30.70.3550">
    <property type="entry name" value="Leucyl/phenylalanyl-tRNA-protein transferase, N-terminal domain"/>
    <property type="match status" value="1"/>
</dbReference>
<dbReference type="InterPro" id="IPR042221">
    <property type="entry name" value="Leu/Phe-tRNA_Trfase_N"/>
</dbReference>
<evidence type="ECO:0000256" key="9">
    <source>
        <dbReference type="ARBA" id="ARBA00061535"/>
    </source>
</evidence>
<comment type="catalytic activity">
    <reaction evidence="6 15">
        <text>N-terminal L-arginyl-[protein] + L-leucyl-tRNA(Leu) = N-terminal L-leucyl-L-arginyl-[protein] + tRNA(Leu) + H(+)</text>
        <dbReference type="Rhea" id="RHEA:50416"/>
        <dbReference type="Rhea" id="RHEA-COMP:9613"/>
        <dbReference type="Rhea" id="RHEA-COMP:9622"/>
        <dbReference type="Rhea" id="RHEA-COMP:12672"/>
        <dbReference type="Rhea" id="RHEA-COMP:12673"/>
        <dbReference type="ChEBI" id="CHEBI:15378"/>
        <dbReference type="ChEBI" id="CHEBI:64719"/>
        <dbReference type="ChEBI" id="CHEBI:78442"/>
        <dbReference type="ChEBI" id="CHEBI:78494"/>
        <dbReference type="ChEBI" id="CHEBI:133044"/>
        <dbReference type="EC" id="2.3.2.6"/>
    </reaction>
</comment>
<dbReference type="InterPro" id="IPR004616">
    <property type="entry name" value="Leu/Phe-tRNA_Trfase"/>
</dbReference>
<evidence type="ECO:0000313" key="16">
    <source>
        <dbReference type="EMBL" id="SBT17509.1"/>
    </source>
</evidence>
<reference evidence="16 19" key="1">
    <citation type="submission" date="2016-06" db="EMBL/GenBank/DDBJ databases">
        <authorList>
            <person name="Kjaerup R.B."/>
            <person name="Dalgaard T.S."/>
            <person name="Juul-Madsen H.R."/>
        </authorList>
    </citation>
    <scope>NUCLEOTIDE SEQUENCE [LARGE SCALE GENOMIC DNA]</scope>
    <source>
        <strain evidence="16 19">CECT 5115</strain>
    </source>
</reference>